<gene>
    <name evidence="2" type="ORF">CINCED_3A023537</name>
</gene>
<proteinExistence type="predicted"/>
<evidence type="ECO:0000256" key="1">
    <source>
        <dbReference type="SAM" id="MobiDB-lite"/>
    </source>
</evidence>
<evidence type="ECO:0000313" key="2">
    <source>
        <dbReference type="EMBL" id="VVC25195.1"/>
    </source>
</evidence>
<feature type="compositionally biased region" description="Low complexity" evidence="1">
    <location>
        <begin position="82"/>
        <end position="94"/>
    </location>
</feature>
<dbReference type="AlphaFoldDB" id="A0A5E4M2C6"/>
<feature type="region of interest" description="Disordered" evidence="1">
    <location>
        <begin position="81"/>
        <end position="111"/>
    </location>
</feature>
<feature type="compositionally biased region" description="Basic and acidic residues" evidence="1">
    <location>
        <begin position="95"/>
        <end position="106"/>
    </location>
</feature>
<organism evidence="2 3">
    <name type="scientific">Cinara cedri</name>
    <dbReference type="NCBI Taxonomy" id="506608"/>
    <lineage>
        <taxon>Eukaryota</taxon>
        <taxon>Metazoa</taxon>
        <taxon>Ecdysozoa</taxon>
        <taxon>Arthropoda</taxon>
        <taxon>Hexapoda</taxon>
        <taxon>Insecta</taxon>
        <taxon>Pterygota</taxon>
        <taxon>Neoptera</taxon>
        <taxon>Paraneoptera</taxon>
        <taxon>Hemiptera</taxon>
        <taxon>Sternorrhyncha</taxon>
        <taxon>Aphidomorpha</taxon>
        <taxon>Aphidoidea</taxon>
        <taxon>Aphididae</taxon>
        <taxon>Lachninae</taxon>
        <taxon>Cinara</taxon>
    </lineage>
</organism>
<dbReference type="EMBL" id="CABPRJ010000010">
    <property type="protein sequence ID" value="VVC25195.1"/>
    <property type="molecule type" value="Genomic_DNA"/>
</dbReference>
<sequence length="247" mass="27886">MRAYATAANQIRQHNLKPSRARYATTAAGISGMPVNMRADANVVRADGEKKKKNYSIKNIVRGVPETRAFPAVTVRSELRARATSARAGRTAVRSPEKNRTADARGARRNQFAFSRRTTPRTIWSLCRTTAKRFLAVMPTARESFVNAPLRVPSRRGECEIRAKSGPSVRRDNNNNNVRRVKIRKKQNGARERDACLFLSEERKVSPVCWQRGSITLVLRSAERVGDSTPYFNKKITHDREPIPSLR</sequence>
<protein>
    <submittedName>
        <fullName evidence="2">Uncharacterized protein</fullName>
    </submittedName>
</protein>
<reference evidence="2 3" key="1">
    <citation type="submission" date="2019-08" db="EMBL/GenBank/DDBJ databases">
        <authorList>
            <person name="Alioto T."/>
            <person name="Alioto T."/>
            <person name="Gomez Garrido J."/>
        </authorList>
    </citation>
    <scope>NUCLEOTIDE SEQUENCE [LARGE SCALE GENOMIC DNA]</scope>
</reference>
<dbReference type="Proteomes" id="UP000325440">
    <property type="component" value="Unassembled WGS sequence"/>
</dbReference>
<accession>A0A5E4M2C6</accession>
<name>A0A5E4M2C6_9HEMI</name>
<evidence type="ECO:0000313" key="3">
    <source>
        <dbReference type="Proteomes" id="UP000325440"/>
    </source>
</evidence>
<keyword evidence="3" id="KW-1185">Reference proteome</keyword>